<dbReference type="EMBL" id="JAWWNJ010000084">
    <property type="protein sequence ID" value="KAK7001136.1"/>
    <property type="molecule type" value="Genomic_DNA"/>
</dbReference>
<protein>
    <submittedName>
        <fullName evidence="2">Uncharacterized protein</fullName>
    </submittedName>
</protein>
<proteinExistence type="predicted"/>
<feature type="region of interest" description="Disordered" evidence="1">
    <location>
        <begin position="243"/>
        <end position="264"/>
    </location>
</feature>
<feature type="region of interest" description="Disordered" evidence="1">
    <location>
        <begin position="314"/>
        <end position="345"/>
    </location>
</feature>
<comment type="caution">
    <text evidence="2">The sequence shown here is derived from an EMBL/GenBank/DDBJ whole genome shotgun (WGS) entry which is preliminary data.</text>
</comment>
<sequence length="345" mass="38751">MFSMVEEGTVVAMAAQDGSVTVTSCDVCRGWMASTLEHSSGRWESNQGQKSAEKWRKNEKKFEKNDRIDVTMGKISNSTPIAFFWLTDRSAGRLSGMWLCNYLPGCYSSQQAPRKFIQCQASHHGSFFGRERHQKLNSKLHYAVITIRLRTSTVYGCVATHLVLCKAIEQVFVFSPPKKVKITCFSDFAVPALGGPPRKKVKHRGKKKSQINYKNFLPPEKAVLEKWRLALYNLVEVNENPFRNHDADEESSDAEATNANGNHVADNEDGFEALTHAFDAFTAGFTEDDWRVLIRLLLALRKARKRTHSAPILTRGHAFNDENDSQSEDDGNSEDEGGDALKVSE</sequence>
<organism evidence="2 3">
    <name type="scientific">Favolaschia claudopus</name>
    <dbReference type="NCBI Taxonomy" id="2862362"/>
    <lineage>
        <taxon>Eukaryota</taxon>
        <taxon>Fungi</taxon>
        <taxon>Dikarya</taxon>
        <taxon>Basidiomycota</taxon>
        <taxon>Agaricomycotina</taxon>
        <taxon>Agaricomycetes</taxon>
        <taxon>Agaricomycetidae</taxon>
        <taxon>Agaricales</taxon>
        <taxon>Marasmiineae</taxon>
        <taxon>Mycenaceae</taxon>
        <taxon>Favolaschia</taxon>
    </lineage>
</organism>
<name>A0AAW0A4Y8_9AGAR</name>
<feature type="compositionally biased region" description="Acidic residues" evidence="1">
    <location>
        <begin position="321"/>
        <end position="338"/>
    </location>
</feature>
<evidence type="ECO:0000313" key="3">
    <source>
        <dbReference type="Proteomes" id="UP001362999"/>
    </source>
</evidence>
<evidence type="ECO:0000313" key="2">
    <source>
        <dbReference type="EMBL" id="KAK7001136.1"/>
    </source>
</evidence>
<evidence type="ECO:0000256" key="1">
    <source>
        <dbReference type="SAM" id="MobiDB-lite"/>
    </source>
</evidence>
<keyword evidence="3" id="KW-1185">Reference proteome</keyword>
<gene>
    <name evidence="2" type="ORF">R3P38DRAFT_2796164</name>
</gene>
<dbReference type="AlphaFoldDB" id="A0AAW0A4Y8"/>
<reference evidence="2 3" key="1">
    <citation type="journal article" date="2024" name="J Genomics">
        <title>Draft genome sequencing and assembly of Favolaschia claudopus CIRM-BRFM 2984 isolated from oak limbs.</title>
        <authorList>
            <person name="Navarro D."/>
            <person name="Drula E."/>
            <person name="Chaduli D."/>
            <person name="Cazenave R."/>
            <person name="Ahrendt S."/>
            <person name="Wang J."/>
            <person name="Lipzen A."/>
            <person name="Daum C."/>
            <person name="Barry K."/>
            <person name="Grigoriev I.V."/>
            <person name="Favel A."/>
            <person name="Rosso M.N."/>
            <person name="Martin F."/>
        </authorList>
    </citation>
    <scope>NUCLEOTIDE SEQUENCE [LARGE SCALE GENOMIC DNA]</scope>
    <source>
        <strain evidence="2 3">CIRM-BRFM 2984</strain>
    </source>
</reference>
<dbReference type="Proteomes" id="UP001362999">
    <property type="component" value="Unassembled WGS sequence"/>
</dbReference>
<accession>A0AAW0A4Y8</accession>